<dbReference type="WBParaSite" id="ALUE_0000843501-mRNA-1">
    <property type="protein sequence ID" value="ALUE_0000843501-mRNA-1"/>
    <property type="gene ID" value="ALUE_0000843501"/>
</dbReference>
<dbReference type="GO" id="GO:0005576">
    <property type="term" value="C:extracellular region"/>
    <property type="evidence" value="ECO:0007669"/>
    <property type="project" value="InterPro"/>
</dbReference>
<evidence type="ECO:0000259" key="6">
    <source>
        <dbReference type="PROSITE" id="PS50940"/>
    </source>
</evidence>
<dbReference type="PANTHER" id="PTHR23301">
    <property type="entry name" value="CHITIN BINDING PERITROPHIN-A"/>
    <property type="match status" value="1"/>
</dbReference>
<protein>
    <submittedName>
        <fullName evidence="8">Chitin-binding type-2 domain-containing protein</fullName>
    </submittedName>
</protein>
<dbReference type="SMART" id="SM00494">
    <property type="entry name" value="ChtBD2"/>
    <property type="match status" value="5"/>
</dbReference>
<keyword evidence="4" id="KW-1015">Disulfide bond</keyword>
<keyword evidence="1" id="KW-0147">Chitin-binding</keyword>
<reference evidence="8" key="1">
    <citation type="submission" date="2017-02" db="UniProtKB">
        <authorList>
            <consortium name="WormBaseParasite"/>
        </authorList>
    </citation>
    <scope>IDENTIFICATION</scope>
</reference>
<proteinExistence type="predicted"/>
<organism evidence="7 8">
    <name type="scientific">Ascaris lumbricoides</name>
    <name type="common">Giant roundworm</name>
    <dbReference type="NCBI Taxonomy" id="6252"/>
    <lineage>
        <taxon>Eukaryota</taxon>
        <taxon>Metazoa</taxon>
        <taxon>Ecdysozoa</taxon>
        <taxon>Nematoda</taxon>
        <taxon>Chromadorea</taxon>
        <taxon>Rhabditida</taxon>
        <taxon>Spirurina</taxon>
        <taxon>Ascaridomorpha</taxon>
        <taxon>Ascaridoidea</taxon>
        <taxon>Ascarididae</taxon>
        <taxon>Ascaris</taxon>
    </lineage>
</organism>
<evidence type="ECO:0000256" key="5">
    <source>
        <dbReference type="ARBA" id="ARBA00023180"/>
    </source>
</evidence>
<feature type="domain" description="Chitin-binding type-2" evidence="6">
    <location>
        <begin position="453"/>
        <end position="509"/>
    </location>
</feature>
<evidence type="ECO:0000313" key="7">
    <source>
        <dbReference type="Proteomes" id="UP000036681"/>
    </source>
</evidence>
<feature type="domain" description="Chitin-binding type-2" evidence="6">
    <location>
        <begin position="108"/>
        <end position="164"/>
    </location>
</feature>
<keyword evidence="3" id="KW-0677">Repeat</keyword>
<keyword evidence="2" id="KW-0732">Signal</keyword>
<dbReference type="AlphaFoldDB" id="A0A0M3HY86"/>
<name>A0A0M3HY86_ASCLU</name>
<dbReference type="SUPFAM" id="SSF57625">
    <property type="entry name" value="Invertebrate chitin-binding proteins"/>
    <property type="match status" value="5"/>
</dbReference>
<feature type="domain" description="Chitin-binding type-2" evidence="6">
    <location>
        <begin position="185"/>
        <end position="241"/>
    </location>
</feature>
<dbReference type="PROSITE" id="PS50940">
    <property type="entry name" value="CHIT_BIND_II"/>
    <property type="match status" value="5"/>
</dbReference>
<dbReference type="InterPro" id="IPR036508">
    <property type="entry name" value="Chitin-bd_dom_sf"/>
</dbReference>
<keyword evidence="5" id="KW-0325">Glycoprotein</keyword>
<evidence type="ECO:0000313" key="8">
    <source>
        <dbReference type="WBParaSite" id="ALUE_0000843501-mRNA-1"/>
    </source>
</evidence>
<keyword evidence="7" id="KW-1185">Reference proteome</keyword>
<sequence>MRALRREEDVMPVRVMWRRQDLAFIRSCLIRGLLLGSRGEGPSFRRHGVALRLVCRGAARARWGSVSRLGMSGVIGNLLGEGLVVVVREQRVILETSISAIWAKADHVGFCRSRPDGDYALGCVPHFVSCSAHTSFMMRCRRNLYFDVPSSMCLPRWEASSCRGVRYPKPPVVPPTSPPEPGEEVDFCGNRVDGLYNIGCVSTHVLCSRRRTYVMECPGGEVLDTVSRTCMAKRYVPVCGSVPPAQPPPPVTLPVQPEYPTTPLPVQPEYPTTPSPIQPEYPTTPSQPCIPHRRPAFCCTSRPDGYYSFGCSPLYAACVRGNAYLRRCATQFRFDVVTNQCVQKSYVKECTGYGEQVAQTAITSTTITESVSTSVCSGRTDGAYSTGCSPSYFICISGKPIFNRCIKPMMFDIEFHQCRPQRYVRACGGVPPAKEESFVLPAPPPQTPILRMKRPCQRLRNGFFALGCSSRFLGCLDGRSSYHFCPRDRFFDESTLTCATKSLAKPCGYTEPMPYPDMDVGAAP</sequence>
<dbReference type="GO" id="GO:0008061">
    <property type="term" value="F:chitin binding"/>
    <property type="evidence" value="ECO:0007669"/>
    <property type="project" value="UniProtKB-KW"/>
</dbReference>
<dbReference type="PANTHER" id="PTHR23301:SF0">
    <property type="entry name" value="CHITIN-BINDING TYPE-2 DOMAIN-CONTAINING PROTEIN-RELATED"/>
    <property type="match status" value="1"/>
</dbReference>
<feature type="domain" description="Chitin-binding type-2" evidence="6">
    <location>
        <begin position="373"/>
        <end position="429"/>
    </location>
</feature>
<evidence type="ECO:0000256" key="2">
    <source>
        <dbReference type="ARBA" id="ARBA00022729"/>
    </source>
</evidence>
<dbReference type="InterPro" id="IPR002557">
    <property type="entry name" value="Chitin-bd_dom"/>
</dbReference>
<dbReference type="Pfam" id="PF01607">
    <property type="entry name" value="CBM_14"/>
    <property type="match status" value="5"/>
</dbReference>
<dbReference type="Proteomes" id="UP000036681">
    <property type="component" value="Unplaced"/>
</dbReference>
<accession>A0A0M3HY86</accession>
<feature type="domain" description="Chitin-binding type-2" evidence="6">
    <location>
        <begin position="296"/>
        <end position="352"/>
    </location>
</feature>
<evidence type="ECO:0000256" key="1">
    <source>
        <dbReference type="ARBA" id="ARBA00022669"/>
    </source>
</evidence>
<dbReference type="InterPro" id="IPR051940">
    <property type="entry name" value="Chitin_bind-dev_reg"/>
</dbReference>
<evidence type="ECO:0000256" key="4">
    <source>
        <dbReference type="ARBA" id="ARBA00023157"/>
    </source>
</evidence>
<evidence type="ECO:0000256" key="3">
    <source>
        <dbReference type="ARBA" id="ARBA00022737"/>
    </source>
</evidence>